<proteinExistence type="inferred from homology"/>
<accession>A0ABN0R7N8</accession>
<keyword evidence="6" id="KW-1185">Reference proteome</keyword>
<evidence type="ECO:0000256" key="3">
    <source>
        <dbReference type="RuleBase" id="RU361235"/>
    </source>
</evidence>
<comment type="caution">
    <text evidence="5">The sequence shown here is derived from an EMBL/GenBank/DDBJ whole genome shotgun (WGS) entry which is preliminary data.</text>
</comment>
<evidence type="ECO:0000256" key="2">
    <source>
        <dbReference type="ARBA" id="ARBA00022801"/>
    </source>
</evidence>
<evidence type="ECO:0000313" key="5">
    <source>
        <dbReference type="EMBL" id="EUA93154.1"/>
    </source>
</evidence>
<dbReference type="InterPro" id="IPR019826">
    <property type="entry name" value="Carboxylesterase_B_AS"/>
</dbReference>
<evidence type="ECO:0000259" key="4">
    <source>
        <dbReference type="Pfam" id="PF00135"/>
    </source>
</evidence>
<evidence type="ECO:0000256" key="1">
    <source>
        <dbReference type="ARBA" id="ARBA00005964"/>
    </source>
</evidence>
<dbReference type="GO" id="GO:0016787">
    <property type="term" value="F:hydrolase activity"/>
    <property type="evidence" value="ECO:0007669"/>
    <property type="project" value="UniProtKB-KW"/>
</dbReference>
<dbReference type="InterPro" id="IPR029058">
    <property type="entry name" value="AB_hydrolase_fold"/>
</dbReference>
<dbReference type="PANTHER" id="PTHR11559">
    <property type="entry name" value="CARBOXYLESTERASE"/>
    <property type="match status" value="1"/>
</dbReference>
<dbReference type="Proteomes" id="UP000020681">
    <property type="component" value="Unassembled WGS sequence"/>
</dbReference>
<reference evidence="5 6" key="1">
    <citation type="submission" date="2014-01" db="EMBL/GenBank/DDBJ databases">
        <authorList>
            <person name="Dobos K."/>
            <person name="Lenaerts A."/>
            <person name="Ordway D."/>
            <person name="DeGroote M.A."/>
            <person name="Parker T."/>
            <person name="Sizemore C."/>
            <person name="Tallon L.J."/>
            <person name="Sadzewicz L.K."/>
            <person name="Sengamalay N."/>
            <person name="Fraser C.M."/>
            <person name="Hine E."/>
            <person name="Shefchek K.A."/>
            <person name="Das S.P."/>
            <person name="Tettelin H."/>
        </authorList>
    </citation>
    <scope>NUCLEOTIDE SEQUENCE [LARGE SCALE GENOMIC DNA]</scope>
    <source>
        <strain evidence="5 6">Harvey</strain>
    </source>
</reference>
<protein>
    <recommendedName>
        <fullName evidence="3">Carboxylic ester hydrolase</fullName>
        <ecNumber evidence="3">3.1.1.-</ecNumber>
    </recommendedName>
</protein>
<keyword evidence="2 3" id="KW-0378">Hydrolase</keyword>
<dbReference type="InterPro" id="IPR050309">
    <property type="entry name" value="Type-B_Carboxylest/Lipase"/>
</dbReference>
<dbReference type="Pfam" id="PF00135">
    <property type="entry name" value="COesterase"/>
    <property type="match status" value="1"/>
</dbReference>
<organism evidence="5 6">
    <name type="scientific">Mycobacterium ulcerans str. Harvey</name>
    <dbReference type="NCBI Taxonomy" id="1299332"/>
    <lineage>
        <taxon>Bacteria</taxon>
        <taxon>Bacillati</taxon>
        <taxon>Actinomycetota</taxon>
        <taxon>Actinomycetes</taxon>
        <taxon>Mycobacteriales</taxon>
        <taxon>Mycobacteriaceae</taxon>
        <taxon>Mycobacterium</taxon>
        <taxon>Mycobacterium ulcerans group</taxon>
    </lineage>
</organism>
<gene>
    <name evidence="5" type="ORF">I551_0370</name>
</gene>
<dbReference type="Gene3D" id="3.40.50.1820">
    <property type="entry name" value="alpha/beta hydrolase"/>
    <property type="match status" value="1"/>
</dbReference>
<dbReference type="InterPro" id="IPR002018">
    <property type="entry name" value="CarbesteraseB"/>
</dbReference>
<dbReference type="EC" id="3.1.1.-" evidence="3"/>
<dbReference type="EMBL" id="JAOL01000066">
    <property type="protein sequence ID" value="EUA93154.1"/>
    <property type="molecule type" value="Genomic_DNA"/>
</dbReference>
<sequence>MLAALHWVRENIAAFGGDPANITLFGESAGAGLVTTLLVTPAARACSPARSTKARRLPRYMTGKGRSVSRCTCSTSWESPPATWTN</sequence>
<dbReference type="PROSITE" id="PS00122">
    <property type="entry name" value="CARBOXYLESTERASE_B_1"/>
    <property type="match status" value="1"/>
</dbReference>
<evidence type="ECO:0000313" key="6">
    <source>
        <dbReference type="Proteomes" id="UP000020681"/>
    </source>
</evidence>
<name>A0ABN0R7N8_MYCUL</name>
<comment type="similarity">
    <text evidence="1 3">Belongs to the type-B carboxylesterase/lipase family.</text>
</comment>
<feature type="domain" description="Carboxylesterase type B" evidence="4">
    <location>
        <begin position="1"/>
        <end position="44"/>
    </location>
</feature>
<dbReference type="SUPFAM" id="SSF53474">
    <property type="entry name" value="alpha/beta-Hydrolases"/>
    <property type="match status" value="1"/>
</dbReference>